<keyword evidence="2" id="KW-1133">Transmembrane helix</keyword>
<reference evidence="3" key="1">
    <citation type="journal article" date="2020" name="Stud. Mycol.">
        <title>101 Dothideomycetes genomes: a test case for predicting lifestyles and emergence of pathogens.</title>
        <authorList>
            <person name="Haridas S."/>
            <person name="Albert R."/>
            <person name="Binder M."/>
            <person name="Bloem J."/>
            <person name="Labutti K."/>
            <person name="Salamov A."/>
            <person name="Andreopoulos B."/>
            <person name="Baker S."/>
            <person name="Barry K."/>
            <person name="Bills G."/>
            <person name="Bluhm B."/>
            <person name="Cannon C."/>
            <person name="Castanera R."/>
            <person name="Culley D."/>
            <person name="Daum C."/>
            <person name="Ezra D."/>
            <person name="Gonzalez J."/>
            <person name="Henrissat B."/>
            <person name="Kuo A."/>
            <person name="Liang C."/>
            <person name="Lipzen A."/>
            <person name="Lutzoni F."/>
            <person name="Magnuson J."/>
            <person name="Mondo S."/>
            <person name="Nolan M."/>
            <person name="Ohm R."/>
            <person name="Pangilinan J."/>
            <person name="Park H.-J."/>
            <person name="Ramirez L."/>
            <person name="Alfaro M."/>
            <person name="Sun H."/>
            <person name="Tritt A."/>
            <person name="Yoshinaga Y."/>
            <person name="Zwiers L.-H."/>
            <person name="Turgeon B."/>
            <person name="Goodwin S."/>
            <person name="Spatafora J."/>
            <person name="Crous P."/>
            <person name="Grigoriev I."/>
        </authorList>
    </citation>
    <scope>NUCLEOTIDE SEQUENCE</scope>
    <source>
        <strain evidence="3">CBS 262.69</strain>
    </source>
</reference>
<dbReference type="Proteomes" id="UP000799640">
    <property type="component" value="Unassembled WGS sequence"/>
</dbReference>
<dbReference type="AlphaFoldDB" id="A0A6G1HRR6"/>
<dbReference type="EMBL" id="ML996699">
    <property type="protein sequence ID" value="KAF2398614.1"/>
    <property type="molecule type" value="Genomic_DNA"/>
</dbReference>
<feature type="region of interest" description="Disordered" evidence="1">
    <location>
        <begin position="158"/>
        <end position="178"/>
    </location>
</feature>
<protein>
    <recommendedName>
        <fullName evidence="5">Transmembrane protein</fullName>
    </recommendedName>
</protein>
<evidence type="ECO:0000256" key="1">
    <source>
        <dbReference type="SAM" id="MobiDB-lite"/>
    </source>
</evidence>
<keyword evidence="4" id="KW-1185">Reference proteome</keyword>
<feature type="transmembrane region" description="Helical" evidence="2">
    <location>
        <begin position="55"/>
        <end position="88"/>
    </location>
</feature>
<evidence type="ECO:0008006" key="5">
    <source>
        <dbReference type="Google" id="ProtNLM"/>
    </source>
</evidence>
<evidence type="ECO:0000313" key="4">
    <source>
        <dbReference type="Proteomes" id="UP000799640"/>
    </source>
</evidence>
<feature type="compositionally biased region" description="Polar residues" evidence="1">
    <location>
        <begin position="164"/>
        <end position="178"/>
    </location>
</feature>
<keyword evidence="2" id="KW-0472">Membrane</keyword>
<name>A0A6G1HRR6_9PEZI</name>
<proteinExistence type="predicted"/>
<evidence type="ECO:0000313" key="3">
    <source>
        <dbReference type="EMBL" id="KAF2398614.1"/>
    </source>
</evidence>
<organism evidence="3 4">
    <name type="scientific">Trichodelitschia bisporula</name>
    <dbReference type="NCBI Taxonomy" id="703511"/>
    <lineage>
        <taxon>Eukaryota</taxon>
        <taxon>Fungi</taxon>
        <taxon>Dikarya</taxon>
        <taxon>Ascomycota</taxon>
        <taxon>Pezizomycotina</taxon>
        <taxon>Dothideomycetes</taxon>
        <taxon>Dothideomycetes incertae sedis</taxon>
        <taxon>Phaeotrichales</taxon>
        <taxon>Phaeotrichaceae</taxon>
        <taxon>Trichodelitschia</taxon>
    </lineage>
</organism>
<feature type="compositionally biased region" description="Pro residues" evidence="1">
    <location>
        <begin position="101"/>
        <end position="110"/>
    </location>
</feature>
<sequence length="178" mass="19563">MRFRRETGMGSLPIAMHFQHAPFTASTNEWVRLLSTAPRWPIATRRATNDKRVSGVVLTCFMQLLACLLPACFCFCVSSSFLSLPWFLIVSNSTSQVSASRPPPVTPSAPPSYHRRQHPGCIRDAPRGQASTRAPVMSAQRLETLRRACERLKQGGTLVADRSSPPQAQCTTSAATSF</sequence>
<feature type="region of interest" description="Disordered" evidence="1">
    <location>
        <begin position="96"/>
        <end position="135"/>
    </location>
</feature>
<accession>A0A6G1HRR6</accession>
<gene>
    <name evidence="3" type="ORF">EJ06DRAFT_85376</name>
</gene>
<evidence type="ECO:0000256" key="2">
    <source>
        <dbReference type="SAM" id="Phobius"/>
    </source>
</evidence>
<keyword evidence="2" id="KW-0812">Transmembrane</keyword>